<evidence type="ECO:0000313" key="3">
    <source>
        <dbReference type="Proteomes" id="UP000268321"/>
    </source>
</evidence>
<gene>
    <name evidence="2" type="ORF">METBISCDRAFT_26022</name>
</gene>
<evidence type="ECO:0000313" key="2">
    <source>
        <dbReference type="EMBL" id="RKP32070.1"/>
    </source>
</evidence>
<dbReference type="EMBL" id="ML004434">
    <property type="protein sequence ID" value="RKP32070.1"/>
    <property type="molecule type" value="Genomic_DNA"/>
</dbReference>
<accession>A0A4P9ZJ31</accession>
<feature type="compositionally biased region" description="Polar residues" evidence="1">
    <location>
        <begin position="329"/>
        <end position="339"/>
    </location>
</feature>
<proteinExistence type="predicted"/>
<reference evidence="3" key="1">
    <citation type="journal article" date="2018" name="Nat. Microbiol.">
        <title>Leveraging single-cell genomics to expand the fungal tree of life.</title>
        <authorList>
            <person name="Ahrendt S.R."/>
            <person name="Quandt C.A."/>
            <person name="Ciobanu D."/>
            <person name="Clum A."/>
            <person name="Salamov A."/>
            <person name="Andreopoulos B."/>
            <person name="Cheng J.F."/>
            <person name="Woyke T."/>
            <person name="Pelin A."/>
            <person name="Henrissat B."/>
            <person name="Reynolds N.K."/>
            <person name="Benny G.L."/>
            <person name="Smith M.E."/>
            <person name="James T.Y."/>
            <person name="Grigoriev I.V."/>
        </authorList>
    </citation>
    <scope>NUCLEOTIDE SEQUENCE [LARGE SCALE GENOMIC DNA]</scope>
    <source>
        <strain evidence="3">Baker2002</strain>
    </source>
</reference>
<feature type="region of interest" description="Disordered" evidence="1">
    <location>
        <begin position="303"/>
        <end position="355"/>
    </location>
</feature>
<organism evidence="2 3">
    <name type="scientific">Metschnikowia bicuspidata</name>
    <dbReference type="NCBI Taxonomy" id="27322"/>
    <lineage>
        <taxon>Eukaryota</taxon>
        <taxon>Fungi</taxon>
        <taxon>Dikarya</taxon>
        <taxon>Ascomycota</taxon>
        <taxon>Saccharomycotina</taxon>
        <taxon>Pichiomycetes</taxon>
        <taxon>Metschnikowiaceae</taxon>
        <taxon>Metschnikowia</taxon>
    </lineage>
</organism>
<dbReference type="AlphaFoldDB" id="A0A4P9ZJ31"/>
<evidence type="ECO:0000256" key="1">
    <source>
        <dbReference type="SAM" id="MobiDB-lite"/>
    </source>
</evidence>
<dbReference type="Proteomes" id="UP000268321">
    <property type="component" value="Unassembled WGS sequence"/>
</dbReference>
<keyword evidence="3" id="KW-1185">Reference proteome</keyword>
<name>A0A4P9ZJ31_9ASCO</name>
<sequence>MARLSFGSQHFSTTSSLLKKDAERVATAVPSSPASASCEECPILTVNSHHEEDLQSENTATDREFEPTKLKKLLVQVLILSRSNDRLVCEVSALKEENRRLSVLLEQLRARVELGPETSLVSDLESSVVASFAKILDNIHRLKQLPALEHRQHPPVQKHESDLPAAPASSLSRNRILTSESLTKGATPAVKTEDYLSLTFFKPVQRKSFLRSRSPSDSSPLLRLKTPFVSRSRTFQSESIENTAPHGVFGVPEPKRQYIGKVSDIMGNEQLLHASLGLLSSTPQKKAKKSTILDIYGDEISLRRKRPTRSSESAGPASGTEPARDAESSVRQPLANVTNKQRKRPKRKLQPELPVDSNFFDYVDEKKLTEQTQQSVAHVKNRFQQGITAAPREY</sequence>
<protein>
    <submittedName>
        <fullName evidence="2">Uncharacterized protein</fullName>
    </submittedName>
</protein>